<dbReference type="PANTHER" id="PTHR47186:SF3">
    <property type="entry name" value="OS09G0267800 PROTEIN"/>
    <property type="match status" value="1"/>
</dbReference>
<dbReference type="Gene3D" id="3.80.10.10">
    <property type="entry name" value="Ribonuclease Inhibitor"/>
    <property type="match status" value="2"/>
</dbReference>
<organism evidence="5 6">
    <name type="scientific">Acer negundo</name>
    <name type="common">Box elder</name>
    <dbReference type="NCBI Taxonomy" id="4023"/>
    <lineage>
        <taxon>Eukaryota</taxon>
        <taxon>Viridiplantae</taxon>
        <taxon>Streptophyta</taxon>
        <taxon>Embryophyta</taxon>
        <taxon>Tracheophyta</taxon>
        <taxon>Spermatophyta</taxon>
        <taxon>Magnoliopsida</taxon>
        <taxon>eudicotyledons</taxon>
        <taxon>Gunneridae</taxon>
        <taxon>Pentapetalae</taxon>
        <taxon>rosids</taxon>
        <taxon>malvids</taxon>
        <taxon>Sapindales</taxon>
        <taxon>Sapindaceae</taxon>
        <taxon>Hippocastanoideae</taxon>
        <taxon>Acereae</taxon>
        <taxon>Acer</taxon>
    </lineage>
</organism>
<evidence type="ECO:0000259" key="3">
    <source>
        <dbReference type="Pfam" id="PF20160"/>
    </source>
</evidence>
<proteinExistence type="predicted"/>
<name>A0AAD5NTM9_ACENE</name>
<dbReference type="InterPro" id="IPR025875">
    <property type="entry name" value="Leu-rich_rpt_4"/>
</dbReference>
<gene>
    <name evidence="5" type="ORF">LWI28_003317</name>
</gene>
<evidence type="ECO:0000256" key="2">
    <source>
        <dbReference type="ARBA" id="ARBA00022737"/>
    </source>
</evidence>
<dbReference type="Pfam" id="PF12799">
    <property type="entry name" value="LRR_4"/>
    <property type="match status" value="1"/>
</dbReference>
<dbReference type="Pfam" id="PF23598">
    <property type="entry name" value="LRR_14"/>
    <property type="match status" value="1"/>
</dbReference>
<keyword evidence="2" id="KW-0677">Repeat</keyword>
<evidence type="ECO:0000313" key="5">
    <source>
        <dbReference type="EMBL" id="KAI9180294.1"/>
    </source>
</evidence>
<dbReference type="InterPro" id="IPR032675">
    <property type="entry name" value="LRR_dom_sf"/>
</dbReference>
<dbReference type="InterPro" id="IPR045344">
    <property type="entry name" value="C-JID"/>
</dbReference>
<dbReference type="Proteomes" id="UP001064489">
    <property type="component" value="Chromosome 4"/>
</dbReference>
<feature type="domain" description="C-JID" evidence="3">
    <location>
        <begin position="384"/>
        <end position="460"/>
    </location>
</feature>
<reference evidence="5" key="2">
    <citation type="submission" date="2023-02" db="EMBL/GenBank/DDBJ databases">
        <authorList>
            <person name="Swenson N.G."/>
            <person name="Wegrzyn J.L."/>
            <person name="Mcevoy S.L."/>
        </authorList>
    </citation>
    <scope>NUCLEOTIDE SEQUENCE</scope>
    <source>
        <strain evidence="5">91603</strain>
        <tissue evidence="5">Leaf</tissue>
    </source>
</reference>
<reference evidence="5" key="1">
    <citation type="journal article" date="2022" name="Plant J.">
        <title>Strategies of tolerance reflected in two North American maple genomes.</title>
        <authorList>
            <person name="McEvoy S.L."/>
            <person name="Sezen U.U."/>
            <person name="Trouern-Trend A."/>
            <person name="McMahon S.M."/>
            <person name="Schaberg P.G."/>
            <person name="Yang J."/>
            <person name="Wegrzyn J.L."/>
            <person name="Swenson N.G."/>
        </authorList>
    </citation>
    <scope>NUCLEOTIDE SEQUENCE</scope>
    <source>
        <strain evidence="5">91603</strain>
    </source>
</reference>
<dbReference type="InterPro" id="IPR055414">
    <property type="entry name" value="LRR_R13L4/SHOC2-like"/>
</dbReference>
<keyword evidence="1" id="KW-0433">Leucine-rich repeat</keyword>
<dbReference type="AlphaFoldDB" id="A0AAD5NTM9"/>
<evidence type="ECO:0000313" key="6">
    <source>
        <dbReference type="Proteomes" id="UP001064489"/>
    </source>
</evidence>
<dbReference type="Pfam" id="PF20160">
    <property type="entry name" value="C-JID"/>
    <property type="match status" value="1"/>
</dbReference>
<comment type="caution">
    <text evidence="5">The sequence shown here is derived from an EMBL/GenBank/DDBJ whole genome shotgun (WGS) entry which is preliminary data.</text>
</comment>
<evidence type="ECO:0000256" key="1">
    <source>
        <dbReference type="ARBA" id="ARBA00022614"/>
    </source>
</evidence>
<accession>A0AAD5NTM9</accession>
<feature type="domain" description="Disease resistance R13L4/SHOC-2-like LRR" evidence="4">
    <location>
        <begin position="132"/>
        <end position="240"/>
    </location>
</feature>
<sequence length="568" mass="64526">MHERLSCKGIVGLGSVGTRPVSHQLRLVGSLGYPSKVLPSKLNLDHLVELDLFESNVEQLWEGKQDVPMLRRLILGLSRNLTRIPDLSGSPYLEVIDLINCKSLLDISSSIQHLNNLHVLRLEGCESHSSFSSNIRFESLRNLDLSLCSSVMKFPQVSGNVNMLSLNGTEIEEVPSSIEYLSKLSFLDLSDCTRLKHISTNICKLKCLRSLILKNCFKLESFPEILERMESMEILDLSYCSKLDKFPKNIVYLSSLEQLVLRGNNFESLPESIKQLSNLRELWLNDCNKLQSLTVLPLGLRYLEAESCEQLQSLPDASNFAELVTSAQSVSRGSSLKFIFTNCLKLSDQKACSNVLAELLPIINCMTTTEKELQKEVNIDICYPGNEIPDWFSYLSFGSSMFIELPLPNGCNRKILGVALCVVIAFNECCFNDMDHLRVRVPFVCCVHPRTIYHHLVKLKGYLTVRDDREYTDKISIDMDHVVLGYRSYPNVKILEDDYATCTVKFMAPDELAYYTATAGVSLFVSLADFVFLGCWDFWCFIYQLVVKFICHIMLKICRLEKSEHCIF</sequence>
<keyword evidence="6" id="KW-1185">Reference proteome</keyword>
<evidence type="ECO:0000259" key="4">
    <source>
        <dbReference type="Pfam" id="PF23598"/>
    </source>
</evidence>
<protein>
    <submittedName>
        <fullName evidence="5">Uncharacterized protein</fullName>
    </submittedName>
</protein>
<dbReference type="SUPFAM" id="SSF52058">
    <property type="entry name" value="L domain-like"/>
    <property type="match status" value="1"/>
</dbReference>
<dbReference type="PANTHER" id="PTHR47186">
    <property type="entry name" value="LEUCINE-RICH REPEAT-CONTAINING PROTEIN 57"/>
    <property type="match status" value="1"/>
</dbReference>
<dbReference type="EMBL" id="JAJSOW010000101">
    <property type="protein sequence ID" value="KAI9180294.1"/>
    <property type="molecule type" value="Genomic_DNA"/>
</dbReference>